<dbReference type="EMBL" id="LN649231">
    <property type="protein sequence ID" value="CEI70825.1"/>
    <property type="molecule type" value="Genomic_DNA"/>
</dbReference>
<dbReference type="SUPFAM" id="SSF101447">
    <property type="entry name" value="Formin homology 2 domain (FH2 domain)"/>
    <property type="match status" value="1"/>
</dbReference>
<organism evidence="2 3">
    <name type="scientific">Fusarium venenatum</name>
    <dbReference type="NCBI Taxonomy" id="56646"/>
    <lineage>
        <taxon>Eukaryota</taxon>
        <taxon>Fungi</taxon>
        <taxon>Dikarya</taxon>
        <taxon>Ascomycota</taxon>
        <taxon>Pezizomycotina</taxon>
        <taxon>Sordariomycetes</taxon>
        <taxon>Hypocreomycetidae</taxon>
        <taxon>Hypocreales</taxon>
        <taxon>Nectriaceae</taxon>
        <taxon>Fusarium</taxon>
    </lineage>
</organism>
<dbReference type="AlphaFoldDB" id="A0A2L2U5K2"/>
<reference evidence="3" key="1">
    <citation type="submission" date="2014-10" db="EMBL/GenBank/DDBJ databases">
        <authorList>
            <person name="King R."/>
        </authorList>
    </citation>
    <scope>NUCLEOTIDE SEQUENCE [LARGE SCALE GENOMIC DNA]</scope>
    <source>
        <strain evidence="3">A3/5</strain>
    </source>
</reference>
<dbReference type="InterPro" id="IPR022025">
    <property type="entry name" value="Amidoligase_2"/>
</dbReference>
<dbReference type="KEGG" id="fvn:FVRRES_10902"/>
<sequence length="397" mass="44587">MGLFNRSPAPPPPAPPPPPPPQPLGQRGVAQKKATQPAAHQYPQGSFGIGVETEFLLEPRRKELNGHTIREASINAAAAYNAFLLAQGQKSDHPAMHNAIDQSYRGVKFAEWSLDSDSTIETPDRNKAPWGLENISPIFRSYENSAWREHIDTMWRFLTTNYRISANSSCGTHVHLSRAGGFTLDELKRVCQCIIHFEPAFEGILPRDRLSNEYARSNWLDNPNFGHRNLSRKESIDIIQNASSMRELVLLMNPDHDKMFGWNFLYLLNSPYGTIEFRRGAASISSSDVFMWIEIAMSFVEASIRGGRRENLAKVPATVGGLKWFIGAARLPDGVPGLYDSRYLKRLFSNIPDGAFRQPVPLGKLSPAKLAKLKNKKQEDKSKTVILSKMAQEPYWN</sequence>
<feature type="region of interest" description="Disordered" evidence="1">
    <location>
        <begin position="1"/>
        <end position="45"/>
    </location>
</feature>
<keyword evidence="3" id="KW-1185">Reference proteome</keyword>
<dbReference type="Pfam" id="PF12224">
    <property type="entry name" value="Amidoligase_2"/>
    <property type="match status" value="1"/>
</dbReference>
<feature type="compositionally biased region" description="Pro residues" evidence="1">
    <location>
        <begin position="8"/>
        <end position="23"/>
    </location>
</feature>
<dbReference type="RefSeq" id="XP_025594539.1">
    <property type="nucleotide sequence ID" value="XM_025725995.2"/>
</dbReference>
<dbReference type="Proteomes" id="UP000245910">
    <property type="component" value="Chromosome III"/>
</dbReference>
<evidence type="ECO:0000313" key="3">
    <source>
        <dbReference type="Proteomes" id="UP000245910"/>
    </source>
</evidence>
<evidence type="ECO:0000256" key="1">
    <source>
        <dbReference type="SAM" id="MobiDB-lite"/>
    </source>
</evidence>
<evidence type="ECO:0000313" key="2">
    <source>
        <dbReference type="EMBL" id="CEI70825.1"/>
    </source>
</evidence>
<evidence type="ECO:0008006" key="4">
    <source>
        <dbReference type="Google" id="ProtNLM"/>
    </source>
</evidence>
<protein>
    <recommendedName>
        <fullName evidence="4">Amidoligase enzyme</fullName>
    </recommendedName>
</protein>
<dbReference type="OrthoDB" id="5144797at2759"/>
<accession>A0A2L2U5K2</accession>
<proteinExistence type="predicted"/>
<name>A0A2L2U5K2_9HYPO</name>
<dbReference type="STRING" id="56646.A0A2L2U5K2"/>
<dbReference type="GeneID" id="37262540"/>
<dbReference type="PANTHER" id="PTHR36847:SF1">
    <property type="entry name" value="AMIDOLIGASE ENZYME"/>
    <property type="match status" value="1"/>
</dbReference>
<dbReference type="PANTHER" id="PTHR36847">
    <property type="entry name" value="AMIDOLIGASE ENZYME"/>
    <property type="match status" value="1"/>
</dbReference>